<protein>
    <submittedName>
        <fullName evidence="3">Uncharacterized protein</fullName>
    </submittedName>
</protein>
<dbReference type="Proteomes" id="UP000275078">
    <property type="component" value="Unassembled WGS sequence"/>
</dbReference>
<keyword evidence="2" id="KW-1133">Transmembrane helix</keyword>
<sequence>MPVQYITFTTAPQILAAATTTMILHLPPSLLHVAFVLLTIIPNANPTTVYPTLEPRVIKTGIKPPYPLAALFAPQAIKPPALTIKGSNSTLNGTTSSTPAHTAEIGKLKLAVDPKDLNVYIIIIVLTTGMGHFYLYIHRWENRLERTLRRRKAIEEADLLEDMKEAEEAKRKKLEAKVLTEGEKVPLADWEIEMQLKDRGRLAVFVSRCVFVEI</sequence>
<accession>A0A3N4IHR9</accession>
<reference evidence="3 4" key="1">
    <citation type="journal article" date="2018" name="Nat. Ecol. Evol.">
        <title>Pezizomycetes genomes reveal the molecular basis of ectomycorrhizal truffle lifestyle.</title>
        <authorList>
            <person name="Murat C."/>
            <person name="Payen T."/>
            <person name="Noel B."/>
            <person name="Kuo A."/>
            <person name="Morin E."/>
            <person name="Chen J."/>
            <person name="Kohler A."/>
            <person name="Krizsan K."/>
            <person name="Balestrini R."/>
            <person name="Da Silva C."/>
            <person name="Montanini B."/>
            <person name="Hainaut M."/>
            <person name="Levati E."/>
            <person name="Barry K.W."/>
            <person name="Belfiori B."/>
            <person name="Cichocki N."/>
            <person name="Clum A."/>
            <person name="Dockter R.B."/>
            <person name="Fauchery L."/>
            <person name="Guy J."/>
            <person name="Iotti M."/>
            <person name="Le Tacon F."/>
            <person name="Lindquist E.A."/>
            <person name="Lipzen A."/>
            <person name="Malagnac F."/>
            <person name="Mello A."/>
            <person name="Molinier V."/>
            <person name="Miyauchi S."/>
            <person name="Poulain J."/>
            <person name="Riccioni C."/>
            <person name="Rubini A."/>
            <person name="Sitrit Y."/>
            <person name="Splivallo R."/>
            <person name="Traeger S."/>
            <person name="Wang M."/>
            <person name="Zifcakova L."/>
            <person name="Wipf D."/>
            <person name="Zambonelli A."/>
            <person name="Paolocci F."/>
            <person name="Nowrousian M."/>
            <person name="Ottonello S."/>
            <person name="Baldrian P."/>
            <person name="Spatafora J.W."/>
            <person name="Henrissat B."/>
            <person name="Nagy L.G."/>
            <person name="Aury J.M."/>
            <person name="Wincker P."/>
            <person name="Grigoriev I.V."/>
            <person name="Bonfante P."/>
            <person name="Martin F.M."/>
        </authorList>
    </citation>
    <scope>NUCLEOTIDE SEQUENCE [LARGE SCALE GENOMIC DNA]</scope>
    <source>
        <strain evidence="3 4">RN42</strain>
    </source>
</reference>
<evidence type="ECO:0000313" key="3">
    <source>
        <dbReference type="EMBL" id="RPA83731.1"/>
    </source>
</evidence>
<evidence type="ECO:0000256" key="1">
    <source>
        <dbReference type="SAM" id="Coils"/>
    </source>
</evidence>
<keyword evidence="2" id="KW-0812">Transmembrane</keyword>
<evidence type="ECO:0000313" key="4">
    <source>
        <dbReference type="Proteomes" id="UP000275078"/>
    </source>
</evidence>
<evidence type="ECO:0000256" key="2">
    <source>
        <dbReference type="SAM" id="Phobius"/>
    </source>
</evidence>
<name>A0A3N4IHR9_ASCIM</name>
<keyword evidence="1" id="KW-0175">Coiled coil</keyword>
<keyword evidence="2" id="KW-0472">Membrane</keyword>
<dbReference type="EMBL" id="ML119663">
    <property type="protein sequence ID" value="RPA83731.1"/>
    <property type="molecule type" value="Genomic_DNA"/>
</dbReference>
<feature type="transmembrane region" description="Helical" evidence="2">
    <location>
        <begin position="117"/>
        <end position="137"/>
    </location>
</feature>
<proteinExistence type="predicted"/>
<organism evidence="3 4">
    <name type="scientific">Ascobolus immersus RN42</name>
    <dbReference type="NCBI Taxonomy" id="1160509"/>
    <lineage>
        <taxon>Eukaryota</taxon>
        <taxon>Fungi</taxon>
        <taxon>Dikarya</taxon>
        <taxon>Ascomycota</taxon>
        <taxon>Pezizomycotina</taxon>
        <taxon>Pezizomycetes</taxon>
        <taxon>Pezizales</taxon>
        <taxon>Ascobolaceae</taxon>
        <taxon>Ascobolus</taxon>
    </lineage>
</organism>
<feature type="coiled-coil region" evidence="1">
    <location>
        <begin position="137"/>
        <end position="177"/>
    </location>
</feature>
<keyword evidence="4" id="KW-1185">Reference proteome</keyword>
<dbReference type="AlphaFoldDB" id="A0A3N4IHR9"/>
<gene>
    <name evidence="3" type="ORF">BJ508DRAFT_324441</name>
</gene>